<feature type="non-terminal residue" evidence="1">
    <location>
        <position position="1"/>
    </location>
</feature>
<accession>X1T8H6</accession>
<dbReference type="EMBL" id="BARW01016076">
    <property type="protein sequence ID" value="GAJ01653.1"/>
    <property type="molecule type" value="Genomic_DNA"/>
</dbReference>
<gene>
    <name evidence="1" type="ORF">S12H4_28074</name>
</gene>
<protein>
    <submittedName>
        <fullName evidence="1">Uncharacterized protein</fullName>
    </submittedName>
</protein>
<proteinExistence type="predicted"/>
<reference evidence="1" key="1">
    <citation type="journal article" date="2014" name="Front. Microbiol.">
        <title>High frequency of phylogenetically diverse reductive dehalogenase-homologous genes in deep subseafloor sedimentary metagenomes.</title>
        <authorList>
            <person name="Kawai M."/>
            <person name="Futagami T."/>
            <person name="Toyoda A."/>
            <person name="Takaki Y."/>
            <person name="Nishi S."/>
            <person name="Hori S."/>
            <person name="Arai W."/>
            <person name="Tsubouchi T."/>
            <person name="Morono Y."/>
            <person name="Uchiyama I."/>
            <person name="Ito T."/>
            <person name="Fujiyama A."/>
            <person name="Inagaki F."/>
            <person name="Takami H."/>
        </authorList>
    </citation>
    <scope>NUCLEOTIDE SEQUENCE</scope>
    <source>
        <strain evidence="1">Expedition CK06-06</strain>
    </source>
</reference>
<comment type="caution">
    <text evidence="1">The sequence shown here is derived from an EMBL/GenBank/DDBJ whole genome shotgun (WGS) entry which is preliminary data.</text>
</comment>
<dbReference type="AlphaFoldDB" id="X1T8H6"/>
<sequence length="75" mass="8418">QQALDGLAKDQDAIMTRLERSKAQATCAPKMNPERDAQYWFDQPGAPKPKLANEKPKGETVSYAELLKSWEAARK</sequence>
<name>X1T8H6_9ZZZZ</name>
<evidence type="ECO:0000313" key="1">
    <source>
        <dbReference type="EMBL" id="GAJ01653.1"/>
    </source>
</evidence>
<organism evidence="1">
    <name type="scientific">marine sediment metagenome</name>
    <dbReference type="NCBI Taxonomy" id="412755"/>
    <lineage>
        <taxon>unclassified sequences</taxon>
        <taxon>metagenomes</taxon>
        <taxon>ecological metagenomes</taxon>
    </lineage>
</organism>